<dbReference type="OrthoDB" id="3872677at2"/>
<feature type="transmembrane region" description="Helical" evidence="1">
    <location>
        <begin position="12"/>
        <end position="31"/>
    </location>
</feature>
<proteinExistence type="predicted"/>
<name>A0A2R7YS52_9ACTN</name>
<dbReference type="EMBL" id="PYXZ01000012">
    <property type="protein sequence ID" value="PUA79123.1"/>
    <property type="molecule type" value="Genomic_DNA"/>
</dbReference>
<dbReference type="RefSeq" id="WP_108346541.1">
    <property type="nucleotide sequence ID" value="NZ_PYXZ01000012.1"/>
</dbReference>
<feature type="transmembrane region" description="Helical" evidence="1">
    <location>
        <begin position="37"/>
        <end position="61"/>
    </location>
</feature>
<dbReference type="Proteomes" id="UP000244867">
    <property type="component" value="Unassembled WGS sequence"/>
</dbReference>
<keyword evidence="1" id="KW-0472">Membrane</keyword>
<evidence type="ECO:0000313" key="2">
    <source>
        <dbReference type="EMBL" id="PUA79123.1"/>
    </source>
</evidence>
<organism evidence="2 3">
    <name type="scientific">Nocardioides currus</name>
    <dbReference type="NCBI Taxonomy" id="2133958"/>
    <lineage>
        <taxon>Bacteria</taxon>
        <taxon>Bacillati</taxon>
        <taxon>Actinomycetota</taxon>
        <taxon>Actinomycetes</taxon>
        <taxon>Propionibacteriales</taxon>
        <taxon>Nocardioidaceae</taxon>
        <taxon>Nocardioides</taxon>
    </lineage>
</organism>
<keyword evidence="3" id="KW-1185">Reference proteome</keyword>
<evidence type="ECO:0000256" key="1">
    <source>
        <dbReference type="SAM" id="Phobius"/>
    </source>
</evidence>
<dbReference type="NCBIfam" id="NF041681">
    <property type="entry name" value="HGxxPAAW"/>
    <property type="match status" value="1"/>
</dbReference>
<dbReference type="AlphaFoldDB" id="A0A2R7YS52"/>
<protein>
    <recommendedName>
        <fullName evidence="4">DUF4175 domain-containing protein</fullName>
    </recommendedName>
</protein>
<gene>
    <name evidence="2" type="ORF">C7S10_20490</name>
</gene>
<keyword evidence="1" id="KW-0812">Transmembrane</keyword>
<accession>A0A2R7YS52</accession>
<reference evidence="2 3" key="1">
    <citation type="submission" date="2018-03" db="EMBL/GenBank/DDBJ databases">
        <authorList>
            <person name="Keele B.F."/>
        </authorList>
    </citation>
    <scope>NUCLEOTIDE SEQUENCE [LARGE SCALE GENOMIC DNA]</scope>
    <source>
        <strain evidence="2 3">IB-3</strain>
    </source>
</reference>
<evidence type="ECO:0008006" key="4">
    <source>
        <dbReference type="Google" id="ProtNLM"/>
    </source>
</evidence>
<evidence type="ECO:0000313" key="3">
    <source>
        <dbReference type="Proteomes" id="UP000244867"/>
    </source>
</evidence>
<keyword evidence="1" id="KW-1133">Transmembrane helix</keyword>
<comment type="caution">
    <text evidence="2">The sequence shown here is derived from an EMBL/GenBank/DDBJ whole genome shotgun (WGS) entry which is preliminary data.</text>
</comment>
<sequence>MADNHGNTPAAWTAVGVAMLGFLVGGIALMLTPVNMVLFWIGIALGVVSFPLFLVMARLGFHTEHH</sequence>